<keyword evidence="3" id="KW-1185">Reference proteome</keyword>
<dbReference type="EMBL" id="AP028914">
    <property type="protein sequence ID" value="BES95959.1"/>
    <property type="molecule type" value="Genomic_DNA"/>
</dbReference>
<sequence length="131" mass="13929">MVLWVGRRRAESKPSARRPTGPSARGGRGARGPRGGSDTGRLLPRPTGRPDQSAPQDGAPHSRHHPLPEAGSPPGGGFDSSGIYRSRRQTADLDTGALEYAHLITAIARRAARANAAARRPGEKREENSQL</sequence>
<protein>
    <submittedName>
        <fullName evidence="2">Uncharacterized protein</fullName>
    </submittedName>
</protein>
<accession>A0ABN7AWR5</accession>
<reference evidence="2 3" key="1">
    <citation type="submission" date="2023-09" db="EMBL/GenBank/DDBJ databases">
        <title>Nesidiocoris tenuis whole genome shotgun sequence.</title>
        <authorList>
            <person name="Shibata T."/>
            <person name="Shimoda M."/>
            <person name="Kobayashi T."/>
            <person name="Uehara T."/>
        </authorList>
    </citation>
    <scope>NUCLEOTIDE SEQUENCE [LARGE SCALE GENOMIC DNA]</scope>
    <source>
        <strain evidence="2 3">Japan</strain>
    </source>
</reference>
<feature type="compositionally biased region" description="Gly residues" evidence="1">
    <location>
        <begin position="24"/>
        <end position="38"/>
    </location>
</feature>
<evidence type="ECO:0000313" key="2">
    <source>
        <dbReference type="EMBL" id="BES95959.1"/>
    </source>
</evidence>
<organism evidence="2 3">
    <name type="scientific">Nesidiocoris tenuis</name>
    <dbReference type="NCBI Taxonomy" id="355587"/>
    <lineage>
        <taxon>Eukaryota</taxon>
        <taxon>Metazoa</taxon>
        <taxon>Ecdysozoa</taxon>
        <taxon>Arthropoda</taxon>
        <taxon>Hexapoda</taxon>
        <taxon>Insecta</taxon>
        <taxon>Pterygota</taxon>
        <taxon>Neoptera</taxon>
        <taxon>Paraneoptera</taxon>
        <taxon>Hemiptera</taxon>
        <taxon>Heteroptera</taxon>
        <taxon>Panheteroptera</taxon>
        <taxon>Cimicomorpha</taxon>
        <taxon>Miridae</taxon>
        <taxon>Dicyphina</taxon>
        <taxon>Nesidiocoris</taxon>
    </lineage>
</organism>
<feature type="region of interest" description="Disordered" evidence="1">
    <location>
        <begin position="110"/>
        <end position="131"/>
    </location>
</feature>
<evidence type="ECO:0000256" key="1">
    <source>
        <dbReference type="SAM" id="MobiDB-lite"/>
    </source>
</evidence>
<evidence type="ECO:0000313" key="3">
    <source>
        <dbReference type="Proteomes" id="UP001307889"/>
    </source>
</evidence>
<feature type="region of interest" description="Disordered" evidence="1">
    <location>
        <begin position="1"/>
        <end position="87"/>
    </location>
</feature>
<name>A0ABN7AWR5_9HEMI</name>
<feature type="compositionally biased region" description="Low complexity" evidence="1">
    <location>
        <begin position="110"/>
        <end position="119"/>
    </location>
</feature>
<dbReference type="Proteomes" id="UP001307889">
    <property type="component" value="Chromosome 6"/>
</dbReference>
<feature type="compositionally biased region" description="Basic and acidic residues" evidence="1">
    <location>
        <begin position="120"/>
        <end position="131"/>
    </location>
</feature>
<proteinExistence type="predicted"/>
<gene>
    <name evidence="2" type="ORF">NTJ_08768</name>
</gene>